<comment type="caution">
    <text evidence="2">The sequence shown here is derived from an EMBL/GenBank/DDBJ whole genome shotgun (WGS) entry which is preliminary data.</text>
</comment>
<gene>
    <name evidence="2" type="ORF">B0T16DRAFT_234767</name>
</gene>
<name>A0AA40CIZ5_9PEZI</name>
<feature type="compositionally biased region" description="Polar residues" evidence="1">
    <location>
        <begin position="99"/>
        <end position="109"/>
    </location>
</feature>
<proteinExistence type="predicted"/>
<accession>A0AA40CIZ5</accession>
<keyword evidence="3" id="KW-1185">Reference proteome</keyword>
<dbReference type="EMBL" id="JAULSV010000007">
    <property type="protein sequence ID" value="KAK0638914.1"/>
    <property type="molecule type" value="Genomic_DNA"/>
</dbReference>
<evidence type="ECO:0000313" key="3">
    <source>
        <dbReference type="Proteomes" id="UP001174936"/>
    </source>
</evidence>
<protein>
    <submittedName>
        <fullName evidence="2">Uncharacterized protein</fullName>
    </submittedName>
</protein>
<dbReference type="Proteomes" id="UP001174936">
    <property type="component" value="Unassembled WGS sequence"/>
</dbReference>
<feature type="region of interest" description="Disordered" evidence="1">
    <location>
        <begin position="93"/>
        <end position="113"/>
    </location>
</feature>
<sequence>MRLCPTLLSPSLLRPCSDSRPAALFFPLCIDKTPRPPPRPLASRQCSMARTNQAEQMSMHDKARNPPNRVGTISPIGFDAAAFAAGCGPDWHTSARGPASQSQFPSANLESDDDAVAPSAGWLLAGWPPLPFPLPSFPGPVQFPPFPLPASQPADGRPASCLPLCTLSAVRVEPLPLAFFYLAFSVSCECSPYSHCFEG</sequence>
<evidence type="ECO:0000256" key="1">
    <source>
        <dbReference type="SAM" id="MobiDB-lite"/>
    </source>
</evidence>
<evidence type="ECO:0000313" key="2">
    <source>
        <dbReference type="EMBL" id="KAK0638914.1"/>
    </source>
</evidence>
<organism evidence="2 3">
    <name type="scientific">Cercophora newfieldiana</name>
    <dbReference type="NCBI Taxonomy" id="92897"/>
    <lineage>
        <taxon>Eukaryota</taxon>
        <taxon>Fungi</taxon>
        <taxon>Dikarya</taxon>
        <taxon>Ascomycota</taxon>
        <taxon>Pezizomycotina</taxon>
        <taxon>Sordariomycetes</taxon>
        <taxon>Sordariomycetidae</taxon>
        <taxon>Sordariales</taxon>
        <taxon>Lasiosphaeriaceae</taxon>
        <taxon>Cercophora</taxon>
    </lineage>
</organism>
<dbReference type="AlphaFoldDB" id="A0AA40CIZ5"/>
<reference evidence="2" key="1">
    <citation type="submission" date="2023-06" db="EMBL/GenBank/DDBJ databases">
        <title>Genome-scale phylogeny and comparative genomics of the fungal order Sordariales.</title>
        <authorList>
            <consortium name="Lawrence Berkeley National Laboratory"/>
            <person name="Hensen N."/>
            <person name="Bonometti L."/>
            <person name="Westerberg I."/>
            <person name="Brannstrom I.O."/>
            <person name="Guillou S."/>
            <person name="Cros-Aarteil S."/>
            <person name="Calhoun S."/>
            <person name="Haridas S."/>
            <person name="Kuo A."/>
            <person name="Mondo S."/>
            <person name="Pangilinan J."/>
            <person name="Riley R."/>
            <person name="Labutti K."/>
            <person name="Andreopoulos B."/>
            <person name="Lipzen A."/>
            <person name="Chen C."/>
            <person name="Yanf M."/>
            <person name="Daum C."/>
            <person name="Ng V."/>
            <person name="Clum A."/>
            <person name="Steindorff A."/>
            <person name="Ohm R."/>
            <person name="Martin F."/>
            <person name="Silar P."/>
            <person name="Natvig D."/>
            <person name="Lalanne C."/>
            <person name="Gautier V."/>
            <person name="Ament-Velasquez S.L."/>
            <person name="Kruys A."/>
            <person name="Hutchinson M.I."/>
            <person name="Powell A.J."/>
            <person name="Barry K."/>
            <person name="Miller A.N."/>
            <person name="Grigoriev I.V."/>
            <person name="Debuchy R."/>
            <person name="Gladieux P."/>
            <person name="Thoren M.H."/>
            <person name="Johannesson H."/>
        </authorList>
    </citation>
    <scope>NUCLEOTIDE SEQUENCE</scope>
    <source>
        <strain evidence="2">SMH2532-1</strain>
    </source>
</reference>